<evidence type="ECO:0000256" key="7">
    <source>
        <dbReference type="ARBA" id="ARBA00023274"/>
    </source>
</evidence>
<evidence type="ECO:0000256" key="11">
    <source>
        <dbReference type="SAM" id="MobiDB-lite"/>
    </source>
</evidence>
<comment type="similarity">
    <text evidence="2">Belongs to the bacterial ribosomal protein bS18 family. Mitochondrion-specific ribosomal protein mS40 subfamily.</text>
</comment>
<dbReference type="GO" id="GO:0005840">
    <property type="term" value="C:ribosome"/>
    <property type="evidence" value="ECO:0007669"/>
    <property type="project" value="UniProtKB-KW"/>
</dbReference>
<evidence type="ECO:0000256" key="5">
    <source>
        <dbReference type="ARBA" id="ARBA00022980"/>
    </source>
</evidence>
<dbReference type="OrthoDB" id="21463at2759"/>
<dbReference type="GO" id="GO:0003735">
    <property type="term" value="F:structural constituent of ribosome"/>
    <property type="evidence" value="ECO:0007669"/>
    <property type="project" value="InterPro"/>
</dbReference>
<dbReference type="PANTHER" id="PTHR13329">
    <property type="entry name" value="MITOCHONDRIAL RIBOSOMAL PROTEIN S18B"/>
    <property type="match status" value="1"/>
</dbReference>
<sequence>MLKLFKYRGISSILLNNSDKCKKASNCFHSYLSSARVCSSETKKCEFLIIKPFDFDLTRTLKTTIIKFSEDDSSGEDSNQQKQNIDPAKDRTKIIDPETSIRYLKSKAYKTTYGDEPVWVKYRRNFKGHRTPFRTRETCIRNGMITGGNPCPVCRDEYLVLHYTNVDLLKQFIHPQTGQIYDSRIIHVCRKKLLELEVAIEKAKFYGLLKYDVPFRKYDYNEYYPEWKV</sequence>
<evidence type="ECO:0000256" key="1">
    <source>
        <dbReference type="ARBA" id="ARBA00004173"/>
    </source>
</evidence>
<evidence type="ECO:0000256" key="9">
    <source>
        <dbReference type="ARBA" id="ARBA00035130"/>
    </source>
</evidence>
<protein>
    <recommendedName>
        <fullName evidence="9">Small ribosomal subunit protein mS40</fullName>
    </recommendedName>
    <alternativeName>
        <fullName evidence="8">28S ribosomal protein S18-2, mitochondrial</fullName>
    </alternativeName>
    <alternativeName>
        <fullName evidence="10">28S ribosomal protein S18b, mitochondrial</fullName>
    </alternativeName>
</protein>
<keyword evidence="3" id="KW-0597">Phosphoprotein</keyword>
<evidence type="ECO:0000256" key="6">
    <source>
        <dbReference type="ARBA" id="ARBA00023128"/>
    </source>
</evidence>
<dbReference type="PANTHER" id="PTHR13329:SF2">
    <property type="entry name" value="SMALL RIBOSOMAL SUBUNIT PROTEIN MS40"/>
    <property type="match status" value="1"/>
</dbReference>
<feature type="region of interest" description="Disordered" evidence="11">
    <location>
        <begin position="70"/>
        <end position="91"/>
    </location>
</feature>
<dbReference type="AlphaFoldDB" id="A0A8X7C8D6"/>
<comment type="caution">
    <text evidence="12">The sequence shown here is derived from an EMBL/GenBank/DDBJ whole genome shotgun (WGS) entry which is preliminary data.</text>
</comment>
<accession>A0A8X7C8D6</accession>
<dbReference type="SUPFAM" id="SSF46911">
    <property type="entry name" value="Ribosomal protein S18"/>
    <property type="match status" value="1"/>
</dbReference>
<evidence type="ECO:0000256" key="2">
    <source>
        <dbReference type="ARBA" id="ARBA00006136"/>
    </source>
</evidence>
<dbReference type="GO" id="GO:0005739">
    <property type="term" value="C:mitochondrion"/>
    <property type="evidence" value="ECO:0007669"/>
    <property type="project" value="UniProtKB-SubCell"/>
</dbReference>
<dbReference type="GO" id="GO:1990904">
    <property type="term" value="C:ribonucleoprotein complex"/>
    <property type="evidence" value="ECO:0007669"/>
    <property type="project" value="UniProtKB-KW"/>
</dbReference>
<dbReference type="Proteomes" id="UP000886998">
    <property type="component" value="Unassembled WGS sequence"/>
</dbReference>
<dbReference type="Pfam" id="PF01084">
    <property type="entry name" value="Ribosomal_S18"/>
    <property type="match status" value="1"/>
</dbReference>
<evidence type="ECO:0000313" key="13">
    <source>
        <dbReference type="Proteomes" id="UP000886998"/>
    </source>
</evidence>
<dbReference type="Gene3D" id="4.10.640.10">
    <property type="entry name" value="Ribosomal protein S18"/>
    <property type="match status" value="1"/>
</dbReference>
<dbReference type="InterPro" id="IPR036870">
    <property type="entry name" value="Ribosomal_bS18_sf"/>
</dbReference>
<keyword evidence="6" id="KW-0496">Mitochondrion</keyword>
<comment type="subcellular location">
    <subcellularLocation>
        <location evidence="1">Mitochondrion</location>
    </subcellularLocation>
</comment>
<evidence type="ECO:0000256" key="10">
    <source>
        <dbReference type="ARBA" id="ARBA00035515"/>
    </source>
</evidence>
<evidence type="ECO:0000256" key="4">
    <source>
        <dbReference type="ARBA" id="ARBA00022946"/>
    </source>
</evidence>
<evidence type="ECO:0000256" key="3">
    <source>
        <dbReference type="ARBA" id="ARBA00022553"/>
    </source>
</evidence>
<proteinExistence type="inferred from homology"/>
<keyword evidence="5 12" id="KW-0689">Ribosomal protein</keyword>
<organism evidence="12 13">
    <name type="scientific">Trichonephila inaurata madagascariensis</name>
    <dbReference type="NCBI Taxonomy" id="2747483"/>
    <lineage>
        <taxon>Eukaryota</taxon>
        <taxon>Metazoa</taxon>
        <taxon>Ecdysozoa</taxon>
        <taxon>Arthropoda</taxon>
        <taxon>Chelicerata</taxon>
        <taxon>Arachnida</taxon>
        <taxon>Araneae</taxon>
        <taxon>Araneomorphae</taxon>
        <taxon>Entelegynae</taxon>
        <taxon>Araneoidea</taxon>
        <taxon>Nephilidae</taxon>
        <taxon>Trichonephila</taxon>
        <taxon>Trichonephila inaurata</taxon>
    </lineage>
</organism>
<reference evidence="12" key="1">
    <citation type="submission" date="2020-08" db="EMBL/GenBank/DDBJ databases">
        <title>Multicomponent nature underlies the extraordinary mechanical properties of spider dragline silk.</title>
        <authorList>
            <person name="Kono N."/>
            <person name="Nakamura H."/>
            <person name="Mori M."/>
            <person name="Yoshida Y."/>
            <person name="Ohtoshi R."/>
            <person name="Malay A.D."/>
            <person name="Moran D.A.P."/>
            <person name="Tomita M."/>
            <person name="Numata K."/>
            <person name="Arakawa K."/>
        </authorList>
    </citation>
    <scope>NUCLEOTIDE SEQUENCE</scope>
</reference>
<keyword evidence="7" id="KW-0687">Ribonucleoprotein</keyword>
<keyword evidence="4" id="KW-0809">Transit peptide</keyword>
<evidence type="ECO:0000256" key="8">
    <source>
        <dbReference type="ARBA" id="ARBA00032055"/>
    </source>
</evidence>
<name>A0A8X7C8D6_9ARAC</name>
<dbReference type="InterPro" id="IPR040054">
    <property type="entry name" value="MRPS18B"/>
</dbReference>
<evidence type="ECO:0000313" key="12">
    <source>
        <dbReference type="EMBL" id="GFY61591.1"/>
    </source>
</evidence>
<dbReference type="InterPro" id="IPR001648">
    <property type="entry name" value="Ribosomal_bS18"/>
</dbReference>
<dbReference type="GO" id="GO:0032543">
    <property type="term" value="P:mitochondrial translation"/>
    <property type="evidence" value="ECO:0007669"/>
    <property type="project" value="InterPro"/>
</dbReference>
<dbReference type="EMBL" id="BMAV01013708">
    <property type="protein sequence ID" value="GFY61591.1"/>
    <property type="molecule type" value="Genomic_DNA"/>
</dbReference>
<gene>
    <name evidence="12" type="primary">NCL1_36082</name>
    <name evidence="12" type="ORF">TNIN_3911</name>
</gene>
<keyword evidence="13" id="KW-1185">Reference proteome</keyword>